<evidence type="ECO:0000256" key="1">
    <source>
        <dbReference type="SAM" id="Phobius"/>
    </source>
</evidence>
<proteinExistence type="predicted"/>
<keyword evidence="1" id="KW-0472">Membrane</keyword>
<dbReference type="KEGG" id="otd:J1M35_04295"/>
<name>A0A975CH69_9BURK</name>
<organism evidence="2 3">
    <name type="scientific">Ottowia testudinis</name>
    <dbReference type="NCBI Taxonomy" id="2816950"/>
    <lineage>
        <taxon>Bacteria</taxon>
        <taxon>Pseudomonadati</taxon>
        <taxon>Pseudomonadota</taxon>
        <taxon>Betaproteobacteria</taxon>
        <taxon>Burkholderiales</taxon>
        <taxon>Comamonadaceae</taxon>
        <taxon>Ottowia</taxon>
    </lineage>
</organism>
<dbReference type="EMBL" id="CP071796">
    <property type="protein sequence ID" value="QTD46135.1"/>
    <property type="molecule type" value="Genomic_DNA"/>
</dbReference>
<dbReference type="RefSeq" id="WP_208010034.1">
    <property type="nucleotide sequence ID" value="NZ_CP071796.1"/>
</dbReference>
<keyword evidence="1" id="KW-1133">Transmembrane helix</keyword>
<feature type="transmembrane region" description="Helical" evidence="1">
    <location>
        <begin position="44"/>
        <end position="65"/>
    </location>
</feature>
<dbReference type="AlphaFoldDB" id="A0A975CH69"/>
<reference evidence="2" key="1">
    <citation type="submission" date="2021-03" db="EMBL/GenBank/DDBJ databases">
        <title>Ottowia sp. 27C isolated from the cloaca of a Giant Asian pond turtle (Heosemys grandis).</title>
        <authorList>
            <person name="Spergser J."/>
            <person name="Busse H.-J."/>
        </authorList>
    </citation>
    <scope>NUCLEOTIDE SEQUENCE</scope>
    <source>
        <strain evidence="2">27C</strain>
    </source>
</reference>
<protein>
    <submittedName>
        <fullName evidence="2">Uncharacterized protein</fullName>
    </submittedName>
</protein>
<dbReference type="Proteomes" id="UP000663903">
    <property type="component" value="Chromosome"/>
</dbReference>
<gene>
    <name evidence="2" type="ORF">J1M35_04295</name>
</gene>
<keyword evidence="1" id="KW-0812">Transmembrane</keyword>
<keyword evidence="3" id="KW-1185">Reference proteome</keyword>
<evidence type="ECO:0000313" key="3">
    <source>
        <dbReference type="Proteomes" id="UP000663903"/>
    </source>
</evidence>
<evidence type="ECO:0000313" key="2">
    <source>
        <dbReference type="EMBL" id="QTD46135.1"/>
    </source>
</evidence>
<sequence length="104" mass="10681">MATNPQTTDFEDTLTAGASDTLASRLNRSDAAAVPVTLISPERLVAVVGVLAMVVLLLASIASVARAQVRKGSEFQFAQQATPAQASSTVYSSRGGAEMVAIAD</sequence>
<accession>A0A975CH69</accession>